<reference evidence="1 2" key="1">
    <citation type="submission" date="2015-07" db="EMBL/GenBank/DDBJ databases">
        <title>The genome of Pseudoloma neurophilia, a relevant intracellular parasite of the zebrafish.</title>
        <authorList>
            <person name="Ndikumana S."/>
            <person name="Pelin A."/>
            <person name="Sanders J."/>
            <person name="Corradi N."/>
        </authorList>
    </citation>
    <scope>NUCLEOTIDE SEQUENCE [LARGE SCALE GENOMIC DNA]</scope>
    <source>
        <strain evidence="1 2">MK1</strain>
    </source>
</reference>
<evidence type="ECO:0000313" key="2">
    <source>
        <dbReference type="Proteomes" id="UP000051530"/>
    </source>
</evidence>
<keyword evidence="2" id="KW-1185">Reference proteome</keyword>
<protein>
    <submittedName>
        <fullName evidence="1">Uncharacterized protein</fullName>
    </submittedName>
</protein>
<comment type="caution">
    <text evidence="1">The sequence shown here is derived from an EMBL/GenBank/DDBJ whole genome shotgun (WGS) entry which is preliminary data.</text>
</comment>
<dbReference type="VEuPathDB" id="MicrosporidiaDB:M153_178000171"/>
<evidence type="ECO:0000313" key="1">
    <source>
        <dbReference type="EMBL" id="KRH94658.1"/>
    </source>
</evidence>
<dbReference type="EMBL" id="LGUB01000044">
    <property type="protein sequence ID" value="KRH94658.1"/>
    <property type="molecule type" value="Genomic_DNA"/>
</dbReference>
<sequence length="537" mass="62582">MSIEMEGFNTQLTRKMLMVFMACLQLIRSIDSDLLEGHEFHERRFIRLHLLSPCLNNISEQDFFFKEIKLSVQDSKSGKSSLPNTLKKLLFLPNMSFDVMDDPQDFYTRLYKHLPKSFEYEEQTVFVYVEFPYSEAINPENFSVFTLKGNPNDSAYRDVSLCYYIQKEGKFSDFNDMFTKLYGTLKREVDSVQCQQPHREQKNVGMMQQNSSIPNVTGTNGASLSNSGAFTRETEKKKGGNIKEKYSVNSIDNNKLVGNSKKQVLVNSCVSGPKNQLKTGLTILSDPSKPLFKDDERKTCTLSLFNVLFRLLKDDFFVSLKGKKDELAVNMLKLREEVFKSQKDQKLVNKLTNNLAEFLNKKRSPCYKITIDNDVYDFLKHFLKCIVESNLDKDNKYFGVELKDETVVSCDQRASNNRILPMFSYTNLIINGDHMSFKSESNCVFTKKPKLLFIDCSSRQNFNENRNQHLKIQHEEKTDKSKTVYNLKGIVFKDKFKKYKSFFIQNDELYDQRIGYKQSITRTKIYDLKLLIYELNE</sequence>
<gene>
    <name evidence="1" type="ORF">M153_178000171</name>
</gene>
<accession>A0A0R0LZC4</accession>
<name>A0A0R0LZC4_9MICR</name>
<organism evidence="1 2">
    <name type="scientific">Pseudoloma neurophilia</name>
    <dbReference type="NCBI Taxonomy" id="146866"/>
    <lineage>
        <taxon>Eukaryota</taxon>
        <taxon>Fungi</taxon>
        <taxon>Fungi incertae sedis</taxon>
        <taxon>Microsporidia</taxon>
        <taxon>Pseudoloma</taxon>
    </lineage>
</organism>
<dbReference type="AlphaFoldDB" id="A0A0R0LZC4"/>
<proteinExistence type="predicted"/>
<dbReference type="Proteomes" id="UP000051530">
    <property type="component" value="Unassembled WGS sequence"/>
</dbReference>